<evidence type="ECO:0008006" key="9">
    <source>
        <dbReference type="Google" id="ProtNLM"/>
    </source>
</evidence>
<evidence type="ECO:0000256" key="4">
    <source>
        <dbReference type="ARBA" id="ARBA00022989"/>
    </source>
</evidence>
<name>A0A7R9MEY0_9ACAR</name>
<evidence type="ECO:0000313" key="7">
    <source>
        <dbReference type="EMBL" id="CAD7657733.1"/>
    </source>
</evidence>
<dbReference type="EMBL" id="OC928382">
    <property type="protein sequence ID" value="CAD7657733.1"/>
    <property type="molecule type" value="Genomic_DNA"/>
</dbReference>
<dbReference type="PANTHER" id="PTHR23506:SF28">
    <property type="entry name" value="MFS-TYPE TRANSPORTER SLC18B1-LIKE PROTEIN"/>
    <property type="match status" value="1"/>
</dbReference>
<evidence type="ECO:0000256" key="5">
    <source>
        <dbReference type="ARBA" id="ARBA00023136"/>
    </source>
</evidence>
<evidence type="ECO:0000256" key="2">
    <source>
        <dbReference type="ARBA" id="ARBA00022448"/>
    </source>
</evidence>
<keyword evidence="3 6" id="KW-0812">Transmembrane</keyword>
<dbReference type="Gene3D" id="1.20.1250.20">
    <property type="entry name" value="MFS general substrate transporter like domains"/>
    <property type="match status" value="1"/>
</dbReference>
<dbReference type="InterPro" id="IPR036259">
    <property type="entry name" value="MFS_trans_sf"/>
</dbReference>
<gene>
    <name evidence="7" type="ORF">ONB1V03_LOCUS14358</name>
</gene>
<feature type="non-terminal residue" evidence="7">
    <location>
        <position position="105"/>
    </location>
</feature>
<dbReference type="PANTHER" id="PTHR23506">
    <property type="entry name" value="GH10249P"/>
    <property type="match status" value="1"/>
</dbReference>
<organism evidence="7">
    <name type="scientific">Oppiella nova</name>
    <dbReference type="NCBI Taxonomy" id="334625"/>
    <lineage>
        <taxon>Eukaryota</taxon>
        <taxon>Metazoa</taxon>
        <taxon>Ecdysozoa</taxon>
        <taxon>Arthropoda</taxon>
        <taxon>Chelicerata</taxon>
        <taxon>Arachnida</taxon>
        <taxon>Acari</taxon>
        <taxon>Acariformes</taxon>
        <taxon>Sarcoptiformes</taxon>
        <taxon>Oribatida</taxon>
        <taxon>Brachypylina</taxon>
        <taxon>Oppioidea</taxon>
        <taxon>Oppiidae</taxon>
        <taxon>Oppiella</taxon>
    </lineage>
</organism>
<reference evidence="7" key="1">
    <citation type="submission" date="2020-11" db="EMBL/GenBank/DDBJ databases">
        <authorList>
            <person name="Tran Van P."/>
        </authorList>
    </citation>
    <scope>NUCLEOTIDE SEQUENCE</scope>
</reference>
<evidence type="ECO:0000256" key="1">
    <source>
        <dbReference type="ARBA" id="ARBA00004141"/>
    </source>
</evidence>
<feature type="transmembrane region" description="Helical" evidence="6">
    <location>
        <begin position="68"/>
        <end position="91"/>
    </location>
</feature>
<keyword evidence="5 6" id="KW-0472">Membrane</keyword>
<dbReference type="OrthoDB" id="6511931at2759"/>
<dbReference type="EMBL" id="CAJPVJ010013557">
    <property type="protein sequence ID" value="CAG2174919.1"/>
    <property type="molecule type" value="Genomic_DNA"/>
</dbReference>
<evidence type="ECO:0000256" key="6">
    <source>
        <dbReference type="SAM" id="Phobius"/>
    </source>
</evidence>
<dbReference type="InterPro" id="IPR050930">
    <property type="entry name" value="MFS_Vesicular_Transporter"/>
</dbReference>
<sequence length="105" mass="11051">MGLIGVAYAIAFIPTFESILDIALDKGFSDNISTYSLVSGLWSAMYSLGEVTGPSLGGWLSENFDFSIASTIMAAFALMGAIIAGITFFFVQYEESDSSSSSSSS</sequence>
<proteinExistence type="predicted"/>
<accession>A0A7R9MEY0</accession>
<dbReference type="Proteomes" id="UP000728032">
    <property type="component" value="Unassembled WGS sequence"/>
</dbReference>
<comment type="subcellular location">
    <subcellularLocation>
        <location evidence="1">Membrane</location>
        <topology evidence="1">Multi-pass membrane protein</topology>
    </subcellularLocation>
</comment>
<keyword evidence="2" id="KW-0813">Transport</keyword>
<dbReference type="SUPFAM" id="SSF103473">
    <property type="entry name" value="MFS general substrate transporter"/>
    <property type="match status" value="1"/>
</dbReference>
<dbReference type="AlphaFoldDB" id="A0A7R9MEY0"/>
<evidence type="ECO:0000313" key="8">
    <source>
        <dbReference type="Proteomes" id="UP000728032"/>
    </source>
</evidence>
<evidence type="ECO:0000256" key="3">
    <source>
        <dbReference type="ARBA" id="ARBA00022692"/>
    </source>
</evidence>
<keyword evidence="8" id="KW-1185">Reference proteome</keyword>
<dbReference type="GO" id="GO:0022857">
    <property type="term" value="F:transmembrane transporter activity"/>
    <property type="evidence" value="ECO:0007669"/>
    <property type="project" value="TreeGrafter"/>
</dbReference>
<keyword evidence="4 6" id="KW-1133">Transmembrane helix</keyword>
<feature type="transmembrane region" description="Helical" evidence="6">
    <location>
        <begin position="6"/>
        <end position="24"/>
    </location>
</feature>
<protein>
    <recommendedName>
        <fullName evidence="9">Major facilitator superfamily (MFS) profile domain-containing protein</fullName>
    </recommendedName>
</protein>
<dbReference type="GO" id="GO:0016020">
    <property type="term" value="C:membrane"/>
    <property type="evidence" value="ECO:0007669"/>
    <property type="project" value="UniProtKB-SubCell"/>
</dbReference>